<dbReference type="Proteomes" id="UP000054279">
    <property type="component" value="Unassembled WGS sequence"/>
</dbReference>
<dbReference type="EMBL" id="KN837217">
    <property type="protein sequence ID" value="KIJ33145.1"/>
    <property type="molecule type" value="Genomic_DNA"/>
</dbReference>
<gene>
    <name evidence="7" type="ORF">M422DRAFT_183661</name>
</gene>
<sequence length="351" mass="37602">MESETTPLLSQSADADVYDRFSPGRKRFIVAVIAMAGIIAPFASGSFVPCVPEVAADLNTTGTTIIVFIVGLFILVMGFGTLVWAPYSGFYGRQPIYYSSLPLLCLGSLTSALSRTVTELAISRAIQGFGAGSVMSVGAATISDIYRIEERGTAMGIYFGAVLLGPALAPLAGGLASTYASWRVMQLILFGMALAALFAIMAFLPETNHPGSRGIDKLLAQEEAEGRTGGWRFVILNPFQSLTLLKSPNIFLINMVFTRLMFNIDFISDMKIILLIPLSYTVGIRYGLTTPAWIGACFLPAGLGNVIGAPLAGRLADKALINGRKRRGGEWYPEDRLRATLPGALILLPMS</sequence>
<dbReference type="Pfam" id="PF07690">
    <property type="entry name" value="MFS_1"/>
    <property type="match status" value="1"/>
</dbReference>
<evidence type="ECO:0000313" key="7">
    <source>
        <dbReference type="EMBL" id="KIJ33145.1"/>
    </source>
</evidence>
<evidence type="ECO:0000256" key="4">
    <source>
        <dbReference type="ARBA" id="ARBA00023136"/>
    </source>
</evidence>
<dbReference type="SUPFAM" id="SSF103473">
    <property type="entry name" value="MFS general substrate transporter"/>
    <property type="match status" value="1"/>
</dbReference>
<dbReference type="PROSITE" id="PS50850">
    <property type="entry name" value="MFS"/>
    <property type="match status" value="1"/>
</dbReference>
<dbReference type="PANTHER" id="PTHR23502">
    <property type="entry name" value="MAJOR FACILITATOR SUPERFAMILY"/>
    <property type="match status" value="1"/>
</dbReference>
<feature type="transmembrane region" description="Helical" evidence="5">
    <location>
        <begin position="158"/>
        <end position="178"/>
    </location>
</feature>
<name>A0A0C9V6Q4_SPHS4</name>
<dbReference type="PANTHER" id="PTHR23502:SF64">
    <property type="entry name" value="TRANSPORTER, PUTATIVE (AFU_ORTHOLOGUE AFUA_3G11760)-RELATED"/>
    <property type="match status" value="1"/>
</dbReference>
<accession>A0A0C9V6Q4</accession>
<dbReference type="GO" id="GO:0022857">
    <property type="term" value="F:transmembrane transporter activity"/>
    <property type="evidence" value="ECO:0007669"/>
    <property type="project" value="InterPro"/>
</dbReference>
<evidence type="ECO:0000256" key="3">
    <source>
        <dbReference type="ARBA" id="ARBA00022989"/>
    </source>
</evidence>
<dbReference type="InterPro" id="IPR020846">
    <property type="entry name" value="MFS_dom"/>
</dbReference>
<dbReference type="AlphaFoldDB" id="A0A0C9V6Q4"/>
<dbReference type="OrthoDB" id="3066029at2759"/>
<dbReference type="HOGENOM" id="CLU_008455_8_0_1"/>
<feature type="transmembrane region" description="Helical" evidence="5">
    <location>
        <begin position="260"/>
        <end position="280"/>
    </location>
</feature>
<evidence type="ECO:0000256" key="1">
    <source>
        <dbReference type="ARBA" id="ARBA00004141"/>
    </source>
</evidence>
<dbReference type="InterPro" id="IPR011701">
    <property type="entry name" value="MFS"/>
</dbReference>
<comment type="subcellular location">
    <subcellularLocation>
        <location evidence="1">Membrane</location>
        <topology evidence="1">Multi-pass membrane protein</topology>
    </subcellularLocation>
</comment>
<protein>
    <recommendedName>
        <fullName evidence="6">Major facilitator superfamily (MFS) profile domain-containing protein</fullName>
    </recommendedName>
</protein>
<keyword evidence="3 5" id="KW-1133">Transmembrane helix</keyword>
<dbReference type="Gene3D" id="1.20.1720.10">
    <property type="entry name" value="Multidrug resistance protein D"/>
    <property type="match status" value="1"/>
</dbReference>
<dbReference type="InterPro" id="IPR036259">
    <property type="entry name" value="MFS_trans_sf"/>
</dbReference>
<evidence type="ECO:0000256" key="2">
    <source>
        <dbReference type="ARBA" id="ARBA00022692"/>
    </source>
</evidence>
<feature type="transmembrane region" description="Helical" evidence="5">
    <location>
        <begin position="292"/>
        <end position="316"/>
    </location>
</feature>
<feature type="transmembrane region" description="Helical" evidence="5">
    <location>
        <begin position="184"/>
        <end position="204"/>
    </location>
</feature>
<keyword evidence="8" id="KW-1185">Reference proteome</keyword>
<evidence type="ECO:0000259" key="6">
    <source>
        <dbReference type="PROSITE" id="PS50850"/>
    </source>
</evidence>
<evidence type="ECO:0000256" key="5">
    <source>
        <dbReference type="SAM" id="Phobius"/>
    </source>
</evidence>
<evidence type="ECO:0000313" key="8">
    <source>
        <dbReference type="Proteomes" id="UP000054279"/>
    </source>
</evidence>
<feature type="domain" description="Major facilitator superfamily (MFS) profile" evidence="6">
    <location>
        <begin position="29"/>
        <end position="351"/>
    </location>
</feature>
<organism evidence="7 8">
    <name type="scientific">Sphaerobolus stellatus (strain SS14)</name>
    <dbReference type="NCBI Taxonomy" id="990650"/>
    <lineage>
        <taxon>Eukaryota</taxon>
        <taxon>Fungi</taxon>
        <taxon>Dikarya</taxon>
        <taxon>Basidiomycota</taxon>
        <taxon>Agaricomycotina</taxon>
        <taxon>Agaricomycetes</taxon>
        <taxon>Phallomycetidae</taxon>
        <taxon>Geastrales</taxon>
        <taxon>Sphaerobolaceae</taxon>
        <taxon>Sphaerobolus</taxon>
    </lineage>
</organism>
<feature type="transmembrane region" description="Helical" evidence="5">
    <location>
        <begin position="28"/>
        <end position="48"/>
    </location>
</feature>
<keyword evidence="2 5" id="KW-0812">Transmembrane</keyword>
<reference evidence="7 8" key="1">
    <citation type="submission" date="2014-06" db="EMBL/GenBank/DDBJ databases">
        <title>Evolutionary Origins and Diversification of the Mycorrhizal Mutualists.</title>
        <authorList>
            <consortium name="DOE Joint Genome Institute"/>
            <consortium name="Mycorrhizal Genomics Consortium"/>
            <person name="Kohler A."/>
            <person name="Kuo A."/>
            <person name="Nagy L.G."/>
            <person name="Floudas D."/>
            <person name="Copeland A."/>
            <person name="Barry K.W."/>
            <person name="Cichocki N."/>
            <person name="Veneault-Fourrey C."/>
            <person name="LaButti K."/>
            <person name="Lindquist E.A."/>
            <person name="Lipzen A."/>
            <person name="Lundell T."/>
            <person name="Morin E."/>
            <person name="Murat C."/>
            <person name="Riley R."/>
            <person name="Ohm R."/>
            <person name="Sun H."/>
            <person name="Tunlid A."/>
            <person name="Henrissat B."/>
            <person name="Grigoriev I.V."/>
            <person name="Hibbett D.S."/>
            <person name="Martin F."/>
        </authorList>
    </citation>
    <scope>NUCLEOTIDE SEQUENCE [LARGE SCALE GENOMIC DNA]</scope>
    <source>
        <strain evidence="7 8">SS14</strain>
    </source>
</reference>
<proteinExistence type="predicted"/>
<keyword evidence="4 5" id="KW-0472">Membrane</keyword>
<dbReference type="GO" id="GO:0005886">
    <property type="term" value="C:plasma membrane"/>
    <property type="evidence" value="ECO:0007669"/>
    <property type="project" value="TreeGrafter"/>
</dbReference>
<feature type="transmembrane region" description="Helical" evidence="5">
    <location>
        <begin position="60"/>
        <end position="84"/>
    </location>
</feature>
<feature type="non-terminal residue" evidence="7">
    <location>
        <position position="351"/>
    </location>
</feature>